<evidence type="ECO:0000313" key="2">
    <source>
        <dbReference type="Proteomes" id="UP000322181"/>
    </source>
</evidence>
<comment type="caution">
    <text evidence="1">The sequence shown here is derived from an EMBL/GenBank/DDBJ whole genome shotgun (WGS) entry which is preliminary data.</text>
</comment>
<gene>
    <name evidence="1" type="ORF">F4V73_17865</name>
</gene>
<dbReference type="Proteomes" id="UP000322181">
    <property type="component" value="Unassembled WGS sequence"/>
</dbReference>
<proteinExistence type="predicted"/>
<accession>A0A5M9QWA8</accession>
<dbReference type="EMBL" id="VXKB01000008">
    <property type="protein sequence ID" value="KAA8712984.1"/>
    <property type="molecule type" value="Genomic_DNA"/>
</dbReference>
<dbReference type="AlphaFoldDB" id="A0A5M9QWA8"/>
<name>A0A5M9QWA8_9GAMM</name>
<organism evidence="1 2">
    <name type="scientific">Morganella psychrotolerans</name>
    <dbReference type="NCBI Taxonomy" id="368603"/>
    <lineage>
        <taxon>Bacteria</taxon>
        <taxon>Pseudomonadati</taxon>
        <taxon>Pseudomonadota</taxon>
        <taxon>Gammaproteobacteria</taxon>
        <taxon>Enterobacterales</taxon>
        <taxon>Morganellaceae</taxon>
        <taxon>Morganella</taxon>
    </lineage>
</organism>
<protein>
    <submittedName>
        <fullName evidence="1">Uncharacterized protein</fullName>
    </submittedName>
</protein>
<reference evidence="1 2" key="1">
    <citation type="submission" date="2019-09" db="EMBL/GenBank/DDBJ databases">
        <title>Draft genome sequence of various Type strains from the CCUG.</title>
        <authorList>
            <person name="Pineiro-Iglesias B."/>
            <person name="Tunovic T."/>
            <person name="Unosson C."/>
            <person name="Inganas E."/>
            <person name="Ohlen M."/>
            <person name="Cardew S."/>
            <person name="Jensie-Markopoulos S."/>
            <person name="Salva-Serra F."/>
            <person name="Jaen-Luchoro D."/>
            <person name="Karlsson R."/>
            <person name="Svensson-Stadler L."/>
            <person name="Chun J."/>
            <person name="Moore E."/>
        </authorList>
    </citation>
    <scope>NUCLEOTIDE SEQUENCE [LARGE SCALE GENOMIC DNA]</scope>
    <source>
        <strain evidence="1 2">CCUG 53682T</strain>
    </source>
</reference>
<sequence length="255" mass="29603">MTVYDKTSVFLTDKEKALENIKYYLSKLSMVRVVKTKADERSELKTGYLNTWPLFYDTVYIDAVEYAKSKGALQERDFFVKTFSVNRHDYDDFASRKEPSNKANKLKNKISLLRSYIEILRVVEKTKFDGENISLTIGYDTEKTPTDLLPTNTENLDKIINIKNSSDIFYGFSTDSGWKAKLKGRDGCFLFHKLGLFKNKSISIINRDLLQSTCEKKGRTLVNNRTKLEAVFEKSQENIFKTVGKESWYTDLQNY</sequence>
<evidence type="ECO:0000313" key="1">
    <source>
        <dbReference type="EMBL" id="KAA8712984.1"/>
    </source>
</evidence>
<dbReference type="RefSeq" id="WP_150385160.1">
    <property type="nucleotide sequence ID" value="NZ_BAAAFS010000007.1"/>
</dbReference>